<feature type="domain" description="Crinkler effector protein N-terminal" evidence="6">
    <location>
        <begin position="8"/>
        <end position="111"/>
    </location>
</feature>
<keyword evidence="3" id="KW-0964">Secreted</keyword>
<evidence type="ECO:0000313" key="8">
    <source>
        <dbReference type="Proteomes" id="UP000234323"/>
    </source>
</evidence>
<dbReference type="VEuPathDB" id="FungiDB:FUN_002676"/>
<organism evidence="7 8">
    <name type="scientific">Rhizophagus irregularis</name>
    <dbReference type="NCBI Taxonomy" id="588596"/>
    <lineage>
        <taxon>Eukaryota</taxon>
        <taxon>Fungi</taxon>
        <taxon>Fungi incertae sedis</taxon>
        <taxon>Mucoromycota</taxon>
        <taxon>Glomeromycotina</taxon>
        <taxon>Glomeromycetes</taxon>
        <taxon>Glomerales</taxon>
        <taxon>Glomeraceae</taxon>
        <taxon>Rhizophagus</taxon>
    </lineage>
</organism>
<proteinExistence type="predicted"/>
<gene>
    <name evidence="7" type="ORF">RhiirA4_548736</name>
</gene>
<dbReference type="InterPro" id="IPR045379">
    <property type="entry name" value="Crinkler_N"/>
</dbReference>
<evidence type="ECO:0000259" key="6">
    <source>
        <dbReference type="Pfam" id="PF20147"/>
    </source>
</evidence>
<evidence type="ECO:0000256" key="3">
    <source>
        <dbReference type="ARBA" id="ARBA00022525"/>
    </source>
</evidence>
<dbReference type="Proteomes" id="UP000234323">
    <property type="component" value="Unassembled WGS sequence"/>
</dbReference>
<comment type="subcellular location">
    <subcellularLocation>
        <location evidence="1">Host cell</location>
    </subcellularLocation>
    <subcellularLocation>
        <location evidence="2">Secreted</location>
    </subcellularLocation>
</comment>
<dbReference type="VEuPathDB" id="FungiDB:RhiirA1_531103"/>
<dbReference type="VEuPathDB" id="FungiDB:FUN_002674"/>
<feature type="compositionally biased region" description="Acidic residues" evidence="5">
    <location>
        <begin position="480"/>
        <end position="490"/>
    </location>
</feature>
<name>A0A2I1H982_9GLOM</name>
<evidence type="ECO:0000256" key="5">
    <source>
        <dbReference type="SAM" id="MobiDB-lite"/>
    </source>
</evidence>
<dbReference type="VEuPathDB" id="FungiDB:FUN_002675"/>
<evidence type="ECO:0000256" key="4">
    <source>
        <dbReference type="SAM" id="Coils"/>
    </source>
</evidence>
<comment type="caution">
    <text evidence="7">The sequence shown here is derived from an EMBL/GenBank/DDBJ whole genome shotgun (WGS) entry which is preliminary data.</text>
</comment>
<dbReference type="VEuPathDB" id="FungiDB:RhiirA1_454751"/>
<keyword evidence="8" id="KW-1185">Reference proteome</keyword>
<dbReference type="Pfam" id="PF20147">
    <property type="entry name" value="Crinkler"/>
    <property type="match status" value="1"/>
</dbReference>
<accession>A0A2I1H982</accession>
<feature type="coiled-coil region" evidence="4">
    <location>
        <begin position="548"/>
        <end position="586"/>
    </location>
</feature>
<sequence length="667" mass="76426">MPPKKAPIYCLVNGDPENSVFGIKYDKNTTVDELKEIIYTKKKNAFADIDYPDLTLYKVNINLNTDNPQRTALTTPNATIVGDFGGQVLRPMDNIEEKFPTPANGHIHVIVDVPAVPATIARRNDDVIIARLDKLDKNIEDIKREKSSFPTLDLNLEYERIGAFGWTDAIERSQNDRYTPHLKNILKLDTFRTLGLYDPTGDDSFLSTNTDILPIRLTGTTDLVIVDRHSIASQAQEKHIRFLFELKKVVKRIHTFQAMAELISADLKSKYPVLAVLTDLMDDWRFFWIQGKIIMRLTLSREESVALIRRNLVSANNELRELANQGSSEMDMESSFFEEEPLPRRQKLRHVVATSNVSSDIAPMEDFFDTMSEEEIFRYKAKQILTQFFSQPIFNELNDQKKIPLQSDDEKNILDYINNKICFKRVECDKPILTEDPPRSLILNVCGDMIHRTCAGKPDKRGVLLCPCGVSDDRDPSLLSEEEMNVDGEEESARPEETNSTSNSGGKKRANEDTDSSASKKSKKHVQPEDSNILKKLIWELSSDTTRLSEIKEKRALYREAVREVEKKLEKRLAHYRKTNEEHEAKKKLYDAVKDQLPKEVTKSAVRKKADRAGKVYDLFFRISDDKTQRLLFIQRIKTISATSISKLSDDDIKYVASQVRKNSRQN</sequence>
<evidence type="ECO:0000256" key="2">
    <source>
        <dbReference type="ARBA" id="ARBA00004613"/>
    </source>
</evidence>
<evidence type="ECO:0000313" key="7">
    <source>
        <dbReference type="EMBL" id="PKY55429.1"/>
    </source>
</evidence>
<dbReference type="GO" id="GO:0005576">
    <property type="term" value="C:extracellular region"/>
    <property type="evidence" value="ECO:0007669"/>
    <property type="project" value="UniProtKB-SubCell"/>
</dbReference>
<reference evidence="7 8" key="1">
    <citation type="submission" date="2015-10" db="EMBL/GenBank/DDBJ databases">
        <title>Genome analyses suggest a sexual origin of heterokaryosis in a supposedly ancient asexual fungus.</title>
        <authorList>
            <person name="Ropars J."/>
            <person name="Sedzielewska K."/>
            <person name="Noel J."/>
            <person name="Charron P."/>
            <person name="Farinelli L."/>
            <person name="Marton T."/>
            <person name="Kruger M."/>
            <person name="Pelin A."/>
            <person name="Brachmann A."/>
            <person name="Corradi N."/>
        </authorList>
    </citation>
    <scope>NUCLEOTIDE SEQUENCE [LARGE SCALE GENOMIC DNA]</scope>
    <source>
        <strain evidence="7 8">A4</strain>
    </source>
</reference>
<dbReference type="EMBL" id="LLXI01001854">
    <property type="protein sequence ID" value="PKY55429.1"/>
    <property type="molecule type" value="Genomic_DNA"/>
</dbReference>
<protein>
    <recommendedName>
        <fullName evidence="6">Crinkler effector protein N-terminal domain-containing protein</fullName>
    </recommendedName>
</protein>
<dbReference type="AlphaFoldDB" id="A0A2I1H982"/>
<keyword evidence="4" id="KW-0175">Coiled coil</keyword>
<dbReference type="VEuPathDB" id="FungiDB:FUN_014066"/>
<evidence type="ECO:0000256" key="1">
    <source>
        <dbReference type="ARBA" id="ARBA00004340"/>
    </source>
</evidence>
<dbReference type="VEuPathDB" id="FungiDB:RhiirFUN_012382"/>
<dbReference type="VEuPathDB" id="FungiDB:RhiirFUN_017491"/>
<feature type="region of interest" description="Disordered" evidence="5">
    <location>
        <begin position="476"/>
        <end position="528"/>
    </location>
</feature>
<dbReference type="GO" id="GO:0043657">
    <property type="term" value="C:host cell"/>
    <property type="evidence" value="ECO:0007669"/>
    <property type="project" value="UniProtKB-SubCell"/>
</dbReference>